<dbReference type="KEGG" id="apre:CNX65_22320"/>
<dbReference type="Proteomes" id="UP000218505">
    <property type="component" value="Chromosome"/>
</dbReference>
<keyword evidence="3" id="KW-1185">Reference proteome</keyword>
<name>A0A290ZH33_9PSEU</name>
<evidence type="ECO:0000313" key="3">
    <source>
        <dbReference type="Proteomes" id="UP000218505"/>
    </source>
</evidence>
<evidence type="ECO:0000313" key="2">
    <source>
        <dbReference type="EMBL" id="ATE58317.1"/>
    </source>
</evidence>
<dbReference type="SUPFAM" id="SSF109604">
    <property type="entry name" value="HD-domain/PDEase-like"/>
    <property type="match status" value="1"/>
</dbReference>
<dbReference type="Pfam" id="PF01966">
    <property type="entry name" value="HD"/>
    <property type="match status" value="1"/>
</dbReference>
<protein>
    <submittedName>
        <fullName evidence="2">Phosphohydrolase</fullName>
    </submittedName>
</protein>
<evidence type="ECO:0000259" key="1">
    <source>
        <dbReference type="Pfam" id="PF01966"/>
    </source>
</evidence>
<accession>A0A290ZH33</accession>
<dbReference type="InterPro" id="IPR006674">
    <property type="entry name" value="HD_domain"/>
</dbReference>
<feature type="domain" description="HD" evidence="1">
    <location>
        <begin position="36"/>
        <end position="135"/>
    </location>
</feature>
<dbReference type="EMBL" id="CP023445">
    <property type="protein sequence ID" value="ATE58317.1"/>
    <property type="molecule type" value="Genomic_DNA"/>
</dbReference>
<organism evidence="2 3">
    <name type="scientific">Actinosynnema pretiosum</name>
    <dbReference type="NCBI Taxonomy" id="42197"/>
    <lineage>
        <taxon>Bacteria</taxon>
        <taxon>Bacillati</taxon>
        <taxon>Actinomycetota</taxon>
        <taxon>Actinomycetes</taxon>
        <taxon>Pseudonocardiales</taxon>
        <taxon>Pseudonocardiaceae</taxon>
        <taxon>Actinosynnema</taxon>
    </lineage>
</organism>
<gene>
    <name evidence="2" type="ORF">CNX65_22320</name>
</gene>
<dbReference type="AlphaFoldDB" id="A0A290ZH33"/>
<proteinExistence type="predicted"/>
<reference evidence="2" key="1">
    <citation type="submission" date="2017-09" db="EMBL/GenBank/DDBJ databases">
        <title>Complete Genome Sequence of ansamitocin-producing Bacterium Actinosynnema pretiosum X47.</title>
        <authorList>
            <person name="Cao G."/>
            <person name="Zong G."/>
            <person name="Zhong C."/>
            <person name="Fu J."/>
        </authorList>
    </citation>
    <scope>NUCLEOTIDE SEQUENCE [LARGE SCALE GENOMIC DNA]</scope>
    <source>
        <strain evidence="2">X47</strain>
    </source>
</reference>
<sequence>MLHRALTDPATPPLRPLPARAAELLVDLAAPPRLAAHLRAVHDVACELTEWVRLRYPRARFDGAAVEFGAAVHDIGKVLHPEELSGPGSRHEPAGRELLLARGVEPGLARFAGTHASWAVDGVVLEDLLVSLADKVWKGKRVADLEQLVVDRLAPAGGQEPWEAFLALDDVLDRIAAGADGRLAFQGSFPTTG</sequence>
<dbReference type="GO" id="GO:0016787">
    <property type="term" value="F:hydrolase activity"/>
    <property type="evidence" value="ECO:0007669"/>
    <property type="project" value="UniProtKB-KW"/>
</dbReference>